<protein>
    <submittedName>
        <fullName evidence="2">Uncharacterized protein</fullName>
    </submittedName>
</protein>
<gene>
    <name evidence="2" type="ORF">OE647_03025</name>
</gene>
<dbReference type="RefSeq" id="WP_263720166.1">
    <property type="nucleotide sequence ID" value="NZ_JAOWLA010000002.1"/>
</dbReference>
<feature type="transmembrane region" description="Helical" evidence="1">
    <location>
        <begin position="59"/>
        <end position="80"/>
    </location>
</feature>
<proteinExistence type="predicted"/>
<comment type="caution">
    <text evidence="2">The sequence shown here is derived from an EMBL/GenBank/DDBJ whole genome shotgun (WGS) entry which is preliminary data.</text>
</comment>
<dbReference type="Proteomes" id="UP001652503">
    <property type="component" value="Unassembled WGS sequence"/>
</dbReference>
<evidence type="ECO:0000313" key="3">
    <source>
        <dbReference type="Proteomes" id="UP001652503"/>
    </source>
</evidence>
<organism evidence="2 3">
    <name type="scientific">Albidovulum sediminicola</name>
    <dbReference type="NCBI Taxonomy" id="2984331"/>
    <lineage>
        <taxon>Bacteria</taxon>
        <taxon>Pseudomonadati</taxon>
        <taxon>Pseudomonadota</taxon>
        <taxon>Alphaproteobacteria</taxon>
        <taxon>Rhodobacterales</taxon>
        <taxon>Paracoccaceae</taxon>
        <taxon>Albidovulum</taxon>
    </lineage>
</organism>
<keyword evidence="1" id="KW-1133">Transmembrane helix</keyword>
<reference evidence="2 3" key="1">
    <citation type="submission" date="2022-10" db="EMBL/GenBank/DDBJ databases">
        <title>Defluviimonas sp. nov., isolated from ocean surface water.</title>
        <authorList>
            <person name="He W."/>
            <person name="Wang L."/>
            <person name="Zhang D.-F."/>
        </authorList>
    </citation>
    <scope>NUCLEOTIDE SEQUENCE [LARGE SCALE GENOMIC DNA]</scope>
    <source>
        <strain evidence="2 3">WL0075</strain>
    </source>
</reference>
<keyword evidence="1" id="KW-0812">Transmembrane</keyword>
<sequence>MMLLPLLAPLIASVLYVIVFQKAGFRGPMLAVAVLPLVGGVLSRVLFGSFYYGGPAMAVLVFIPMALSLAPLFVLAFMAWPPTGGSAGNSTENN</sequence>
<feature type="transmembrane region" description="Helical" evidence="1">
    <location>
        <begin position="29"/>
        <end position="47"/>
    </location>
</feature>
<keyword evidence="3" id="KW-1185">Reference proteome</keyword>
<name>A0ABT2YXV7_9RHOB</name>
<accession>A0ABT2YXV7</accession>
<evidence type="ECO:0000313" key="2">
    <source>
        <dbReference type="EMBL" id="MCV2863709.1"/>
    </source>
</evidence>
<keyword evidence="1" id="KW-0472">Membrane</keyword>
<dbReference type="EMBL" id="JAOWLA010000002">
    <property type="protein sequence ID" value="MCV2863709.1"/>
    <property type="molecule type" value="Genomic_DNA"/>
</dbReference>
<evidence type="ECO:0000256" key="1">
    <source>
        <dbReference type="SAM" id="Phobius"/>
    </source>
</evidence>